<name>A0ABR9IY74_RHIVS</name>
<organism evidence="2 3">
    <name type="scientific">Rhizobium viscosum</name>
    <name type="common">Arthrobacter viscosus</name>
    <dbReference type="NCBI Taxonomy" id="1673"/>
    <lineage>
        <taxon>Bacteria</taxon>
        <taxon>Pseudomonadati</taxon>
        <taxon>Pseudomonadota</taxon>
        <taxon>Alphaproteobacteria</taxon>
        <taxon>Hyphomicrobiales</taxon>
        <taxon>Rhizobiaceae</taxon>
        <taxon>Rhizobium/Agrobacterium group</taxon>
        <taxon>Rhizobium</taxon>
    </lineage>
</organism>
<dbReference type="RefSeq" id="WP_192731825.1">
    <property type="nucleotide sequence ID" value="NZ_BAAAVL010000002.1"/>
</dbReference>
<dbReference type="InterPro" id="IPR032466">
    <property type="entry name" value="Metal_Hydrolase"/>
</dbReference>
<dbReference type="GO" id="GO:0004131">
    <property type="term" value="F:cytosine deaminase activity"/>
    <property type="evidence" value="ECO:0007669"/>
    <property type="project" value="UniProtKB-EC"/>
</dbReference>
<evidence type="ECO:0000259" key="1">
    <source>
        <dbReference type="Pfam" id="PF07969"/>
    </source>
</evidence>
<dbReference type="InterPro" id="IPR052349">
    <property type="entry name" value="Metallo-hydrolase_Enzymes"/>
</dbReference>
<dbReference type="SUPFAM" id="SSF51556">
    <property type="entry name" value="Metallo-dependent hydrolases"/>
    <property type="match status" value="1"/>
</dbReference>
<sequence>MFDLIIRNANLPDGRSGIDIAIANGEIAEVASRIEAEAGEEIDATGRLVSPPFVDPHFHMDATLSLGLPRMNRSGTLLEGIALWGELRPILTREALVERALRYCDLAVSQGLLAIRSHVDTSDPRLVTAEALIEVREKVAPYIDLQLVAFPQDGYYRSPGGVDALNRALDMGLDIVGGIPHFERTMADGAASVAALCRIAADRGLPVDMHCDETDDPMSRHIETLAAETVRFGLQGRVAGSHLTSMHSMDNYYVSKLIPLMTEAQINVIPNPLINIMLQGRHDTYPKRRGMTRVRELMEAGLNVSFGHDCVMDPWYSMGSGDMLEVGHMAVHVAQMAGIEDKKKIFDALTVNSAKTMGLEGYGLEKGGNADLVILQARDPVEALRLKANRLTVIRRGKVIARSAPRIAELNLDGRPATVDGAAYAPIVPGA</sequence>
<gene>
    <name evidence="2" type="ORF">H4W29_005427</name>
</gene>
<dbReference type="EC" id="3.5.4.1" evidence="2"/>
<dbReference type="NCBIfam" id="NF005748">
    <property type="entry name" value="PRK07572.1"/>
    <property type="match status" value="1"/>
</dbReference>
<accession>A0ABR9IY74</accession>
<evidence type="ECO:0000313" key="3">
    <source>
        <dbReference type="Proteomes" id="UP000620262"/>
    </source>
</evidence>
<evidence type="ECO:0000313" key="2">
    <source>
        <dbReference type="EMBL" id="MBE1508182.1"/>
    </source>
</evidence>
<dbReference type="EMBL" id="JADBEC010000002">
    <property type="protein sequence ID" value="MBE1508182.1"/>
    <property type="molecule type" value="Genomic_DNA"/>
</dbReference>
<dbReference type="PANTHER" id="PTHR32027">
    <property type="entry name" value="CYTOSINE DEAMINASE"/>
    <property type="match status" value="1"/>
</dbReference>
<keyword evidence="3" id="KW-1185">Reference proteome</keyword>
<proteinExistence type="predicted"/>
<feature type="domain" description="Amidohydrolase 3" evidence="1">
    <location>
        <begin position="40"/>
        <end position="400"/>
    </location>
</feature>
<dbReference type="InterPro" id="IPR011059">
    <property type="entry name" value="Metal-dep_hydrolase_composite"/>
</dbReference>
<keyword evidence="2" id="KW-0378">Hydrolase</keyword>
<comment type="caution">
    <text evidence="2">The sequence shown here is derived from an EMBL/GenBank/DDBJ whole genome shotgun (WGS) entry which is preliminary data.</text>
</comment>
<dbReference type="SUPFAM" id="SSF51338">
    <property type="entry name" value="Composite domain of metallo-dependent hydrolases"/>
    <property type="match status" value="1"/>
</dbReference>
<dbReference type="Proteomes" id="UP000620262">
    <property type="component" value="Unassembled WGS sequence"/>
</dbReference>
<reference evidence="2 3" key="1">
    <citation type="submission" date="2020-10" db="EMBL/GenBank/DDBJ databases">
        <title>Sequencing the genomes of 1000 actinobacteria strains.</title>
        <authorList>
            <person name="Klenk H.-P."/>
        </authorList>
    </citation>
    <scope>NUCLEOTIDE SEQUENCE [LARGE SCALE GENOMIC DNA]</scope>
    <source>
        <strain evidence="2 3">DSM 7307</strain>
    </source>
</reference>
<dbReference type="Gene3D" id="3.20.20.140">
    <property type="entry name" value="Metal-dependent hydrolases"/>
    <property type="match status" value="1"/>
</dbReference>
<protein>
    <submittedName>
        <fullName evidence="2">Cytosine deaminase</fullName>
        <ecNumber evidence="2">3.5.4.1</ecNumber>
    </submittedName>
</protein>
<dbReference type="CDD" id="cd01293">
    <property type="entry name" value="Bact_CD"/>
    <property type="match status" value="1"/>
</dbReference>
<dbReference type="PANTHER" id="PTHR32027:SF0">
    <property type="entry name" value="CYTOSINE DEAMINASE"/>
    <property type="match status" value="1"/>
</dbReference>
<dbReference type="Pfam" id="PF07969">
    <property type="entry name" value="Amidohydro_3"/>
    <property type="match status" value="1"/>
</dbReference>
<dbReference type="InterPro" id="IPR013108">
    <property type="entry name" value="Amidohydro_3"/>
</dbReference>
<dbReference type="Gene3D" id="2.30.40.10">
    <property type="entry name" value="Urease, subunit C, domain 1"/>
    <property type="match status" value="1"/>
</dbReference>